<proteinExistence type="predicted"/>
<dbReference type="RefSeq" id="WP_158091629.1">
    <property type="nucleotide sequence ID" value="NZ_AMRU01000010.1"/>
</dbReference>
<dbReference type="GO" id="GO:0004392">
    <property type="term" value="F:heme oxygenase (decyclizing) activity"/>
    <property type="evidence" value="ECO:0007669"/>
    <property type="project" value="InterPro"/>
</dbReference>
<dbReference type="Proteomes" id="UP000186230">
    <property type="component" value="Chromosome"/>
</dbReference>
<reference evidence="1 2" key="1">
    <citation type="submission" date="2016-07" db="EMBL/GenBank/DDBJ databases">
        <title>Multi-omics approach to identify versatile polysaccharide utilization systems of a marine flavobacterium Gramella flava.</title>
        <authorList>
            <person name="Tang K."/>
        </authorList>
    </citation>
    <scope>NUCLEOTIDE SEQUENCE [LARGE SCALE GENOMIC DNA]</scope>
    <source>
        <strain evidence="1 2">JLT2011</strain>
    </source>
</reference>
<evidence type="ECO:0000313" key="1">
    <source>
        <dbReference type="EMBL" id="APU66772.1"/>
    </source>
</evidence>
<dbReference type="Gene3D" id="1.20.910.10">
    <property type="entry name" value="Heme oxygenase-like"/>
    <property type="match status" value="1"/>
</dbReference>
<dbReference type="SUPFAM" id="SSF48613">
    <property type="entry name" value="Heme oxygenase-like"/>
    <property type="match status" value="1"/>
</dbReference>
<keyword evidence="2" id="KW-1185">Reference proteome</keyword>
<evidence type="ECO:0000313" key="2">
    <source>
        <dbReference type="Proteomes" id="UP000186230"/>
    </source>
</evidence>
<dbReference type="CDD" id="cd19166">
    <property type="entry name" value="HemeO-bac"/>
    <property type="match status" value="1"/>
</dbReference>
<dbReference type="InterPro" id="IPR016084">
    <property type="entry name" value="Haem_Oase-like_multi-hlx"/>
</dbReference>
<dbReference type="STRING" id="1229726.GRFL_0048"/>
<dbReference type="Pfam" id="PF01126">
    <property type="entry name" value="Heme_oxygenase"/>
    <property type="match status" value="1"/>
</dbReference>
<dbReference type="InterPro" id="IPR016053">
    <property type="entry name" value="Haem_Oase-like"/>
</dbReference>
<name>A0A1L7I111_9FLAO</name>
<dbReference type="AlphaFoldDB" id="A0A1L7I111"/>
<organism evidence="1 2">
    <name type="scientific">Christiangramia flava JLT2011</name>
    <dbReference type="NCBI Taxonomy" id="1229726"/>
    <lineage>
        <taxon>Bacteria</taxon>
        <taxon>Pseudomonadati</taxon>
        <taxon>Bacteroidota</taxon>
        <taxon>Flavobacteriia</taxon>
        <taxon>Flavobacteriales</taxon>
        <taxon>Flavobacteriaceae</taxon>
        <taxon>Christiangramia</taxon>
    </lineage>
</organism>
<dbReference type="EMBL" id="CP016359">
    <property type="protein sequence ID" value="APU66772.1"/>
    <property type="molecule type" value="Genomic_DNA"/>
</dbReference>
<accession>A0A1L7I111</accession>
<gene>
    <name evidence="1" type="ORF">GRFL_0048</name>
</gene>
<sequence>MLNSLREATERLHRELEKENLANKITDHSISLEEYKLLMLQNHVAYSVVEDQLFKILDIYSPSKTQLIEEDLKSLNLEPVTCGHIRFEIFNKAEAMGAAYVILGSAMGGFIIGREMKNCESLKDLPGQQFYSEDREGVKNWNNFTKTLKNASFTEEEVQMAQQKAIETFQIFSIAYKTEVPVY</sequence>
<dbReference type="KEGG" id="gfl:GRFL_0048"/>
<protein>
    <submittedName>
        <fullName evidence="1">Bacteriophytochrome heme oxygenase BphO</fullName>
    </submittedName>
</protein>
<dbReference type="GO" id="GO:0006788">
    <property type="term" value="P:heme oxidation"/>
    <property type="evidence" value="ECO:0007669"/>
    <property type="project" value="InterPro"/>
</dbReference>